<evidence type="ECO:0000256" key="4">
    <source>
        <dbReference type="ARBA" id="ARBA00022491"/>
    </source>
</evidence>
<dbReference type="PROSITE" id="PS00688">
    <property type="entry name" value="SIGMA54_INTERACT_3"/>
    <property type="match status" value="1"/>
</dbReference>
<dbReference type="GO" id="GO:0005737">
    <property type="term" value="C:cytoplasm"/>
    <property type="evidence" value="ECO:0007669"/>
    <property type="project" value="UniProtKB-SubCell"/>
</dbReference>
<keyword evidence="11" id="KW-0010">Activator</keyword>
<keyword evidence="13" id="KW-0535">Nitrogen fixation</keyword>
<keyword evidence="4" id="KW-0678">Repressor</keyword>
<dbReference type="Gene3D" id="3.40.50.300">
    <property type="entry name" value="P-loop containing nucleotide triphosphate hydrolases"/>
    <property type="match status" value="1"/>
</dbReference>
<dbReference type="PROSITE" id="PS50045">
    <property type="entry name" value="SIGMA54_INTERACT_4"/>
    <property type="match status" value="1"/>
</dbReference>
<dbReference type="InterPro" id="IPR025944">
    <property type="entry name" value="Sigma_54_int_dom_CS"/>
</dbReference>
<evidence type="ECO:0000256" key="1">
    <source>
        <dbReference type="ARBA" id="ARBA00004496"/>
    </source>
</evidence>
<dbReference type="PROSITE" id="PS50110">
    <property type="entry name" value="RESPONSE_REGULATORY"/>
    <property type="match status" value="1"/>
</dbReference>
<keyword evidence="12" id="KW-0804">Transcription</keyword>
<dbReference type="InterPro" id="IPR058031">
    <property type="entry name" value="AAA_lid_NorR"/>
</dbReference>
<comment type="subcellular location">
    <subcellularLocation>
        <location evidence="1">Cytoplasm</location>
    </subcellularLocation>
</comment>
<keyword evidence="6" id="KW-0547">Nucleotide-binding</keyword>
<dbReference type="GO" id="GO:0043565">
    <property type="term" value="F:sequence-specific DNA binding"/>
    <property type="evidence" value="ECO:0007669"/>
    <property type="project" value="InterPro"/>
</dbReference>
<protein>
    <recommendedName>
        <fullName evidence="2">DNA-binding transcriptional regulator NtrC</fullName>
    </recommendedName>
    <alternativeName>
        <fullName evidence="14">Nitrogen regulation protein NR(I)</fullName>
    </alternativeName>
    <alternativeName>
        <fullName evidence="15">Nitrogen regulator I</fullName>
    </alternativeName>
</protein>
<evidence type="ECO:0000256" key="7">
    <source>
        <dbReference type="ARBA" id="ARBA00022840"/>
    </source>
</evidence>
<evidence type="ECO:0000313" key="20">
    <source>
        <dbReference type="Proteomes" id="UP000525298"/>
    </source>
</evidence>
<gene>
    <name evidence="19" type="ORF">HNR65_002045</name>
</gene>
<keyword evidence="10 19" id="KW-0238">DNA-binding</keyword>
<dbReference type="GO" id="GO:0006355">
    <property type="term" value="P:regulation of DNA-templated transcription"/>
    <property type="evidence" value="ECO:0007669"/>
    <property type="project" value="InterPro"/>
</dbReference>
<keyword evidence="7" id="KW-0067">ATP-binding</keyword>
<keyword evidence="8" id="KW-0902">Two-component regulatory system</keyword>
<comment type="caution">
    <text evidence="19">The sequence shown here is derived from an EMBL/GenBank/DDBJ whole genome shotgun (WGS) entry which is preliminary data.</text>
</comment>
<keyword evidence="20" id="KW-1185">Reference proteome</keyword>
<dbReference type="Pfam" id="PF02954">
    <property type="entry name" value="HTH_8"/>
    <property type="match status" value="1"/>
</dbReference>
<dbReference type="SMART" id="SM00382">
    <property type="entry name" value="AAA"/>
    <property type="match status" value="1"/>
</dbReference>
<dbReference type="PRINTS" id="PR01590">
    <property type="entry name" value="HTHFIS"/>
</dbReference>
<dbReference type="InterPro" id="IPR002197">
    <property type="entry name" value="HTH_Fis"/>
</dbReference>
<dbReference type="GO" id="GO:0005524">
    <property type="term" value="F:ATP binding"/>
    <property type="evidence" value="ECO:0007669"/>
    <property type="project" value="UniProtKB-KW"/>
</dbReference>
<evidence type="ECO:0000256" key="9">
    <source>
        <dbReference type="ARBA" id="ARBA00023015"/>
    </source>
</evidence>
<dbReference type="CDD" id="cd00009">
    <property type="entry name" value="AAA"/>
    <property type="match status" value="1"/>
</dbReference>
<feature type="domain" description="Sigma-54 factor interaction" evidence="17">
    <location>
        <begin position="148"/>
        <end position="377"/>
    </location>
</feature>
<dbReference type="CDD" id="cd00156">
    <property type="entry name" value="REC"/>
    <property type="match status" value="1"/>
</dbReference>
<evidence type="ECO:0000256" key="15">
    <source>
        <dbReference type="ARBA" id="ARBA00031910"/>
    </source>
</evidence>
<dbReference type="SUPFAM" id="SSF52172">
    <property type="entry name" value="CheY-like"/>
    <property type="match status" value="1"/>
</dbReference>
<dbReference type="InterPro" id="IPR009057">
    <property type="entry name" value="Homeodomain-like_sf"/>
</dbReference>
<dbReference type="PANTHER" id="PTHR32071">
    <property type="entry name" value="TRANSCRIPTIONAL REGULATORY PROTEIN"/>
    <property type="match status" value="1"/>
</dbReference>
<feature type="modified residue" description="4-aspartylphosphate" evidence="16">
    <location>
        <position position="52"/>
    </location>
</feature>
<dbReference type="Pfam" id="PF00158">
    <property type="entry name" value="Sigma54_activat"/>
    <property type="match status" value="1"/>
</dbReference>
<dbReference type="Pfam" id="PF25601">
    <property type="entry name" value="AAA_lid_14"/>
    <property type="match status" value="1"/>
</dbReference>
<dbReference type="Gene3D" id="1.10.8.60">
    <property type="match status" value="1"/>
</dbReference>
<dbReference type="SMART" id="SM00448">
    <property type="entry name" value="REC"/>
    <property type="match status" value="1"/>
</dbReference>
<evidence type="ECO:0000256" key="6">
    <source>
        <dbReference type="ARBA" id="ARBA00022741"/>
    </source>
</evidence>
<evidence type="ECO:0000256" key="5">
    <source>
        <dbReference type="ARBA" id="ARBA00022553"/>
    </source>
</evidence>
<evidence type="ECO:0000256" key="10">
    <source>
        <dbReference type="ARBA" id="ARBA00023125"/>
    </source>
</evidence>
<evidence type="ECO:0000256" key="14">
    <source>
        <dbReference type="ARBA" id="ARBA00029881"/>
    </source>
</evidence>
<evidence type="ECO:0000256" key="3">
    <source>
        <dbReference type="ARBA" id="ARBA00022490"/>
    </source>
</evidence>
<dbReference type="SUPFAM" id="SSF46689">
    <property type="entry name" value="Homeodomain-like"/>
    <property type="match status" value="1"/>
</dbReference>
<evidence type="ECO:0000256" key="2">
    <source>
        <dbReference type="ARBA" id="ARBA00019059"/>
    </source>
</evidence>
<evidence type="ECO:0000256" key="16">
    <source>
        <dbReference type="PROSITE-ProRule" id="PRU00169"/>
    </source>
</evidence>
<dbReference type="RefSeq" id="WP_181551374.1">
    <property type="nucleotide sequence ID" value="NZ_JACDUS010000005.1"/>
</dbReference>
<dbReference type="InterPro" id="IPR002078">
    <property type="entry name" value="Sigma_54_int"/>
</dbReference>
<dbReference type="SUPFAM" id="SSF52540">
    <property type="entry name" value="P-loop containing nucleoside triphosphate hydrolases"/>
    <property type="match status" value="1"/>
</dbReference>
<feature type="domain" description="Response regulatory" evidence="18">
    <location>
        <begin position="3"/>
        <end position="117"/>
    </location>
</feature>
<dbReference type="FunFam" id="3.40.50.300:FF:000006">
    <property type="entry name" value="DNA-binding transcriptional regulator NtrC"/>
    <property type="match status" value="1"/>
</dbReference>
<sequence>MDKILLIDDDEGLIHFLSRFFQRKGYGVTACASGRQAIETIGQQDFDLILLDYKMPDFNGLDTLSEIRAIEVKTPVILMTAYGTTNLAIEAMKRGAYDYLVKPFEKKDLTRIVSEALQVSRQMKQIVLFPAPSADQQQPADNRDSLQMIGSSRQMQEIYKLIGQVAEKDVPVLITGESGTGKELAARAIYHHSRRREKPFIAVNCAAIPESLFESELFGHERGAFTGAERTHIGKFERCHKGTLFLDEIGEMSPPLQAKLLRALQTGEIERLGSGQPITVDVRIIAATNKDLEAEVRAGRFREDLYWRLKVISLELPALRHRKQDISELVKYFLARFAEEYDRPGCYVSESALRKLNDYFWPGNVRELENCVRRAVLLCTGGVISEGSLLIPNAEADAALQNMNREQLIERLKEKLEEILPDIFRISEQDIHANIIEIVEETLIRKALEECGNNQVKAAEMLGISRNTLRHRIKKQTQKENQEPKAE</sequence>
<dbReference type="InterPro" id="IPR003593">
    <property type="entry name" value="AAA+_ATPase"/>
</dbReference>
<dbReference type="GO" id="GO:0000160">
    <property type="term" value="P:phosphorelay signal transduction system"/>
    <property type="evidence" value="ECO:0007669"/>
    <property type="project" value="UniProtKB-KW"/>
</dbReference>
<evidence type="ECO:0000259" key="18">
    <source>
        <dbReference type="PROSITE" id="PS50110"/>
    </source>
</evidence>
<dbReference type="InterPro" id="IPR027417">
    <property type="entry name" value="P-loop_NTPase"/>
</dbReference>
<keyword evidence="5 16" id="KW-0597">Phosphoprotein</keyword>
<dbReference type="Pfam" id="PF00072">
    <property type="entry name" value="Response_reg"/>
    <property type="match status" value="1"/>
</dbReference>
<accession>A0A7W0C9L9</accession>
<dbReference type="InterPro" id="IPR011006">
    <property type="entry name" value="CheY-like_superfamily"/>
</dbReference>
<evidence type="ECO:0000259" key="17">
    <source>
        <dbReference type="PROSITE" id="PS50045"/>
    </source>
</evidence>
<dbReference type="Gene3D" id="3.40.50.2300">
    <property type="match status" value="1"/>
</dbReference>
<dbReference type="AlphaFoldDB" id="A0A7W0C9L9"/>
<evidence type="ECO:0000313" key="19">
    <source>
        <dbReference type="EMBL" id="MBA2881714.1"/>
    </source>
</evidence>
<dbReference type="Gene3D" id="1.10.10.60">
    <property type="entry name" value="Homeodomain-like"/>
    <property type="match status" value="1"/>
</dbReference>
<reference evidence="19 20" key="1">
    <citation type="submission" date="2020-07" db="EMBL/GenBank/DDBJ databases">
        <title>Genomic Encyclopedia of Type Strains, Phase IV (KMG-IV): sequencing the most valuable type-strain genomes for metagenomic binning, comparative biology and taxonomic classification.</title>
        <authorList>
            <person name="Goeker M."/>
        </authorList>
    </citation>
    <scope>NUCLEOTIDE SEQUENCE [LARGE SCALE GENOMIC DNA]</scope>
    <source>
        <strain evidence="19 20">DSM 17721</strain>
    </source>
</reference>
<evidence type="ECO:0000256" key="12">
    <source>
        <dbReference type="ARBA" id="ARBA00023163"/>
    </source>
</evidence>
<evidence type="ECO:0000256" key="13">
    <source>
        <dbReference type="ARBA" id="ARBA00023231"/>
    </source>
</evidence>
<proteinExistence type="predicted"/>
<organism evidence="19 20">
    <name type="scientific">Desulfosalsimonas propionicica</name>
    <dbReference type="NCBI Taxonomy" id="332175"/>
    <lineage>
        <taxon>Bacteria</taxon>
        <taxon>Pseudomonadati</taxon>
        <taxon>Thermodesulfobacteriota</taxon>
        <taxon>Desulfobacteria</taxon>
        <taxon>Desulfobacterales</taxon>
        <taxon>Desulfosalsimonadaceae</taxon>
        <taxon>Desulfosalsimonas</taxon>
    </lineage>
</organism>
<evidence type="ECO:0000256" key="11">
    <source>
        <dbReference type="ARBA" id="ARBA00023159"/>
    </source>
</evidence>
<dbReference type="EMBL" id="JACDUS010000005">
    <property type="protein sequence ID" value="MBA2881714.1"/>
    <property type="molecule type" value="Genomic_DNA"/>
</dbReference>
<name>A0A7W0C9L9_9BACT</name>
<keyword evidence="9" id="KW-0805">Transcription regulation</keyword>
<keyword evidence="3" id="KW-0963">Cytoplasm</keyword>
<dbReference type="InterPro" id="IPR001789">
    <property type="entry name" value="Sig_transdc_resp-reg_receiver"/>
</dbReference>
<dbReference type="PANTHER" id="PTHR32071:SF95">
    <property type="entry name" value="DNA-BINDING TRANSCRIPTIONAL REGULATOR NTRC"/>
    <property type="match status" value="1"/>
</dbReference>
<dbReference type="Proteomes" id="UP000525298">
    <property type="component" value="Unassembled WGS sequence"/>
</dbReference>
<evidence type="ECO:0000256" key="8">
    <source>
        <dbReference type="ARBA" id="ARBA00023012"/>
    </source>
</evidence>